<organism evidence="1 2">
    <name type="scientific">Campylobacter jejuni</name>
    <dbReference type="NCBI Taxonomy" id="197"/>
    <lineage>
        <taxon>Bacteria</taxon>
        <taxon>Pseudomonadati</taxon>
        <taxon>Campylobacterota</taxon>
        <taxon>Epsilonproteobacteria</taxon>
        <taxon>Campylobacterales</taxon>
        <taxon>Campylobacteraceae</taxon>
        <taxon>Campylobacter</taxon>
    </lineage>
</organism>
<name>A0AAW5EC74_CAMJU</name>
<dbReference type="AlphaFoldDB" id="A0AAW5EC74"/>
<reference evidence="1" key="1">
    <citation type="submission" date="2021-12" db="EMBL/GenBank/DDBJ databases">
        <title>Prevalence of phenicol resistance gene fexA in Campylobacter isolated from poultry supply chain.</title>
        <authorList>
            <person name="Tang B."/>
            <person name="Zheng X."/>
            <person name="Lin J."/>
            <person name="Lin R."/>
            <person name="Yang H."/>
            <person name="Shen Z."/>
            <person name="Xia F."/>
        </authorList>
    </citation>
    <scope>NUCLEOTIDE SEQUENCE</scope>
    <source>
        <strain evidence="1">CJHN2011004</strain>
    </source>
</reference>
<evidence type="ECO:0000313" key="2">
    <source>
        <dbReference type="Proteomes" id="UP001199644"/>
    </source>
</evidence>
<dbReference type="EMBL" id="JAJUOL010000558">
    <property type="protein sequence ID" value="MCH3852979.1"/>
    <property type="molecule type" value="Genomic_DNA"/>
</dbReference>
<gene>
    <name evidence="1" type="ORF">LZC39_12860</name>
</gene>
<dbReference type="RefSeq" id="WP_240381714.1">
    <property type="nucleotide sequence ID" value="NZ_JAJUOL010000558.1"/>
</dbReference>
<evidence type="ECO:0000313" key="1">
    <source>
        <dbReference type="EMBL" id="MCH3852979.1"/>
    </source>
</evidence>
<dbReference type="Proteomes" id="UP001199644">
    <property type="component" value="Unassembled WGS sequence"/>
</dbReference>
<accession>A0AAW5EC74</accession>
<proteinExistence type="predicted"/>
<comment type="caution">
    <text evidence="1">The sequence shown here is derived from an EMBL/GenBank/DDBJ whole genome shotgun (WGS) entry which is preliminary data.</text>
</comment>
<sequence>MKKIVTVFLIFLGILWAEDPVIDVVNSGVV</sequence>
<protein>
    <submittedName>
        <fullName evidence="1">Uncharacterized protein</fullName>
    </submittedName>
</protein>
<feature type="non-terminal residue" evidence="1">
    <location>
        <position position="30"/>
    </location>
</feature>